<dbReference type="Proteomes" id="UP001372834">
    <property type="component" value="Unassembled WGS sequence"/>
</dbReference>
<organism evidence="6 7">
    <name type="scientific">Polyplax serrata</name>
    <name type="common">Common mouse louse</name>
    <dbReference type="NCBI Taxonomy" id="468196"/>
    <lineage>
        <taxon>Eukaryota</taxon>
        <taxon>Metazoa</taxon>
        <taxon>Ecdysozoa</taxon>
        <taxon>Arthropoda</taxon>
        <taxon>Hexapoda</taxon>
        <taxon>Insecta</taxon>
        <taxon>Pterygota</taxon>
        <taxon>Neoptera</taxon>
        <taxon>Paraneoptera</taxon>
        <taxon>Psocodea</taxon>
        <taxon>Troctomorpha</taxon>
        <taxon>Phthiraptera</taxon>
        <taxon>Anoplura</taxon>
        <taxon>Polyplacidae</taxon>
        <taxon>Polyplax</taxon>
    </lineage>
</organism>
<dbReference type="AlphaFoldDB" id="A0AAN8PUD1"/>
<feature type="region of interest" description="Disordered" evidence="4">
    <location>
        <begin position="298"/>
        <end position="345"/>
    </location>
</feature>
<dbReference type="EMBL" id="JAWJWE010000039">
    <property type="protein sequence ID" value="KAK6620938.1"/>
    <property type="molecule type" value="Genomic_DNA"/>
</dbReference>
<reference evidence="6 7" key="1">
    <citation type="submission" date="2023-10" db="EMBL/GenBank/DDBJ databases">
        <title>Genomes of two closely related lineages of the louse Polyplax serrata with different host specificities.</title>
        <authorList>
            <person name="Martinu J."/>
            <person name="Tarabai H."/>
            <person name="Stefka J."/>
            <person name="Hypsa V."/>
        </authorList>
    </citation>
    <scope>NUCLEOTIDE SEQUENCE [LARGE SCALE GENOMIC DNA]</scope>
    <source>
        <strain evidence="6">HR10_N</strain>
    </source>
</reference>
<dbReference type="PANTHER" id="PTHR16650:SF6">
    <property type="entry name" value="GH21622P"/>
    <property type="match status" value="1"/>
</dbReference>
<evidence type="ECO:0000256" key="2">
    <source>
        <dbReference type="ARBA" id="ARBA00023054"/>
    </source>
</evidence>
<feature type="compositionally biased region" description="Polar residues" evidence="4">
    <location>
        <begin position="331"/>
        <end position="342"/>
    </location>
</feature>
<feature type="compositionally biased region" description="Basic and acidic residues" evidence="4">
    <location>
        <begin position="655"/>
        <end position="671"/>
    </location>
</feature>
<gene>
    <name evidence="6" type="ORF">RUM43_011237</name>
</gene>
<feature type="compositionally biased region" description="Low complexity" evidence="4">
    <location>
        <begin position="557"/>
        <end position="567"/>
    </location>
</feature>
<evidence type="ECO:0000259" key="5">
    <source>
        <dbReference type="Pfam" id="PF15619"/>
    </source>
</evidence>
<feature type="domain" description="Lebercilin" evidence="5">
    <location>
        <begin position="78"/>
        <end position="268"/>
    </location>
</feature>
<feature type="compositionally biased region" description="Basic and acidic residues" evidence="4">
    <location>
        <begin position="532"/>
        <end position="552"/>
    </location>
</feature>
<feature type="region of interest" description="Disordered" evidence="4">
    <location>
        <begin position="625"/>
        <end position="671"/>
    </location>
</feature>
<accession>A0AAN8PUD1</accession>
<evidence type="ECO:0000313" key="6">
    <source>
        <dbReference type="EMBL" id="KAK6620938.1"/>
    </source>
</evidence>
<dbReference type="InterPro" id="IPR026188">
    <property type="entry name" value="Lebercilin-like"/>
</dbReference>
<feature type="region of interest" description="Disordered" evidence="4">
    <location>
        <begin position="694"/>
        <end position="741"/>
    </location>
</feature>
<protein>
    <recommendedName>
        <fullName evidence="5">Lebercilin domain-containing protein</fullName>
    </recommendedName>
</protein>
<feature type="coiled-coil region" evidence="3">
    <location>
        <begin position="411"/>
        <end position="465"/>
    </location>
</feature>
<comment type="caution">
    <text evidence="6">The sequence shown here is derived from an EMBL/GenBank/DDBJ whole genome shotgun (WGS) entry which is preliminary data.</text>
</comment>
<sequence length="762" mass="86398">MTSRGDSSGLSVISEEKASARRHHDASGDYESGSLQKMKSAYGGTKKKHPLMQGPGRQSSGKIISLHSASKNNLSEFTQRIMSAKLLRVKQVQNQLNETQLQLNELINENRILRNMQKRQEGALKRYEGNHAELPQLIRSHNEEIRTLKASNKQIKVQLRESNTKLKEREAELETLRDNYTKLKKLSTEKNLLDREKLQKKVDDLQEVIKEQEEKIQVLSRKILLESKNYRHQMNVEMLKHKETQKDLSSALTMINKLESQLLAKDRAVPGSKILLKRESKTVMPMIANKSIEMQSKMSISDDGFLSREDGRRKSQTSGSPDSELELLNMGGSSEETPSPTQDIFPDILKTKKSTLNLERTTERCFSKSELYSELDVDISSIRRQTPGPKKSSLKSSKLPPDLEASAKIIAEKLSENMESIDELAQKVEKHSLSDENKSRLSFLLDDVNENAAKLESELLNKSNNSDVQKENFEETGCKSADRKVLVGRRNVPKRKFEDNLKTKGLDDVDIQEELTGAEQQKLESMTKTWNELKGKIKEERKKAEEKVKELAHLNGKSKGLSESGSSDSEDEKPEPEDLKGESLGSDLTSLVKEGKKELRFVNFTDDSYILQELEKTDKVFNKLKNETKKSLPKGHSAGTSDKKSSKSQIQTPKEPPKPKQQDIKSFRTESRRDSKFLEEFQSEYQKQNLIKALKAIDNEKDPSYSTEDSGDSESETQKKSNFGVKNGLKSLQKVQQKKPKSIFSTADNMKFDWGTVTGVND</sequence>
<dbReference type="PANTHER" id="PTHR16650">
    <property type="entry name" value="C21ORF13-RELATED"/>
    <property type="match status" value="1"/>
</dbReference>
<comment type="similarity">
    <text evidence="1">Belongs to the LCA5 family.</text>
</comment>
<dbReference type="GO" id="GO:0042073">
    <property type="term" value="P:intraciliary transport"/>
    <property type="evidence" value="ECO:0007669"/>
    <property type="project" value="TreeGrafter"/>
</dbReference>
<evidence type="ECO:0000256" key="1">
    <source>
        <dbReference type="ARBA" id="ARBA00010229"/>
    </source>
</evidence>
<feature type="region of interest" description="Disordered" evidence="4">
    <location>
        <begin position="532"/>
        <end position="587"/>
    </location>
</feature>
<keyword evidence="2 3" id="KW-0175">Coiled coil</keyword>
<evidence type="ECO:0000313" key="7">
    <source>
        <dbReference type="Proteomes" id="UP001372834"/>
    </source>
</evidence>
<dbReference type="GO" id="GO:0005930">
    <property type="term" value="C:axoneme"/>
    <property type="evidence" value="ECO:0007669"/>
    <property type="project" value="TreeGrafter"/>
</dbReference>
<proteinExistence type="inferred from homology"/>
<evidence type="ECO:0000256" key="4">
    <source>
        <dbReference type="SAM" id="MobiDB-lite"/>
    </source>
</evidence>
<feature type="region of interest" description="Disordered" evidence="4">
    <location>
        <begin position="1"/>
        <end position="59"/>
    </location>
</feature>
<name>A0AAN8PUD1_POLSC</name>
<evidence type="ECO:0000256" key="3">
    <source>
        <dbReference type="SAM" id="Coils"/>
    </source>
</evidence>
<dbReference type="InterPro" id="IPR028933">
    <property type="entry name" value="Lebercilin_dom"/>
</dbReference>
<dbReference type="Pfam" id="PF15619">
    <property type="entry name" value="Lebercilin"/>
    <property type="match status" value="1"/>
</dbReference>
<feature type="compositionally biased region" description="Polar residues" evidence="4">
    <location>
        <begin position="1"/>
        <end position="11"/>
    </location>
</feature>
<feature type="coiled-coil region" evidence="3">
    <location>
        <begin position="89"/>
        <end position="261"/>
    </location>
</feature>